<proteinExistence type="predicted"/>
<evidence type="ECO:0000313" key="5">
    <source>
        <dbReference type="Proteomes" id="UP000198718"/>
    </source>
</evidence>
<dbReference type="STRING" id="393762.SAMN05660472_02826"/>
<evidence type="ECO:0000256" key="2">
    <source>
        <dbReference type="SAM" id="Phobius"/>
    </source>
</evidence>
<dbReference type="Gene3D" id="3.40.630.40">
    <property type="entry name" value="Zn-dependent exopeptidases"/>
    <property type="match status" value="1"/>
</dbReference>
<dbReference type="SMART" id="SM00646">
    <property type="entry name" value="Ami_3"/>
    <property type="match status" value="1"/>
</dbReference>
<evidence type="ECO:0000256" key="1">
    <source>
        <dbReference type="ARBA" id="ARBA00022801"/>
    </source>
</evidence>
<gene>
    <name evidence="4" type="ORF">SAMN05660472_02826</name>
</gene>
<feature type="domain" description="MurNAc-LAA" evidence="3">
    <location>
        <begin position="119"/>
        <end position="231"/>
    </location>
</feature>
<dbReference type="InterPro" id="IPR014234">
    <property type="entry name" value="Spore_CwlD"/>
</dbReference>
<accession>A0A1G9I881</accession>
<dbReference type="PROSITE" id="PS51257">
    <property type="entry name" value="PROKAR_LIPOPROTEIN"/>
    <property type="match status" value="1"/>
</dbReference>
<dbReference type="SUPFAM" id="SSF53187">
    <property type="entry name" value="Zn-dependent exopeptidases"/>
    <property type="match status" value="1"/>
</dbReference>
<feature type="transmembrane region" description="Helical" evidence="2">
    <location>
        <begin position="12"/>
        <end position="31"/>
    </location>
</feature>
<keyword evidence="1" id="KW-0378">Hydrolase</keyword>
<dbReference type="PANTHER" id="PTHR30404">
    <property type="entry name" value="N-ACETYLMURAMOYL-L-ALANINE AMIDASE"/>
    <property type="match status" value="1"/>
</dbReference>
<protein>
    <submittedName>
        <fullName evidence="4">N-acetylmuramoyl-L-alanine amidase</fullName>
    </submittedName>
</protein>
<dbReference type="RefSeq" id="WP_090554765.1">
    <property type="nucleotide sequence ID" value="NZ_FNFP01000010.1"/>
</dbReference>
<organism evidence="4 5">
    <name type="scientific">Natronincola ferrireducens</name>
    <dbReference type="NCBI Taxonomy" id="393762"/>
    <lineage>
        <taxon>Bacteria</taxon>
        <taxon>Bacillati</taxon>
        <taxon>Bacillota</taxon>
        <taxon>Clostridia</taxon>
        <taxon>Peptostreptococcales</taxon>
        <taxon>Natronincolaceae</taxon>
        <taxon>Natronincola</taxon>
    </lineage>
</organism>
<keyword evidence="2" id="KW-1133">Transmembrane helix</keyword>
<dbReference type="GO" id="GO:0008745">
    <property type="term" value="F:N-acetylmuramoyl-L-alanine amidase activity"/>
    <property type="evidence" value="ECO:0007669"/>
    <property type="project" value="InterPro"/>
</dbReference>
<sequence length="238" mass="26457">MKIIVIKKKWIILTVTISIIVGGCLGIWQYYNSRVAATFLPSLTKVIVLDPGHGGVDPGAVSKNGVVEKDINLAIALHLKGFLEQSGAIVIMTRTEDKGLYSSGGSIRQKKNEDLRNRKEIVENSNADIFITIHLNAFSQTQYYGAQTFYPKGNAEGKKLAVKVQEELINTLDKNNKRVALEKEGIYIIKGLDIPTVLVECGFLSNPQEEKLLQKASYQKKIAWAIYIGIQRYFSEGP</sequence>
<dbReference type="AlphaFoldDB" id="A0A1G9I881"/>
<evidence type="ECO:0000313" key="4">
    <source>
        <dbReference type="EMBL" id="SDL21438.1"/>
    </source>
</evidence>
<dbReference type="NCBIfam" id="TIGR02883">
    <property type="entry name" value="spore_cwlD"/>
    <property type="match status" value="1"/>
</dbReference>
<dbReference type="Pfam" id="PF01520">
    <property type="entry name" value="Amidase_3"/>
    <property type="match status" value="1"/>
</dbReference>
<dbReference type="InterPro" id="IPR050695">
    <property type="entry name" value="N-acetylmuramoyl_amidase_3"/>
</dbReference>
<dbReference type="GO" id="GO:0009253">
    <property type="term" value="P:peptidoglycan catabolic process"/>
    <property type="evidence" value="ECO:0007669"/>
    <property type="project" value="InterPro"/>
</dbReference>
<keyword evidence="2" id="KW-0812">Transmembrane</keyword>
<reference evidence="4 5" key="1">
    <citation type="submission" date="2016-10" db="EMBL/GenBank/DDBJ databases">
        <authorList>
            <person name="de Groot N.N."/>
        </authorList>
    </citation>
    <scope>NUCLEOTIDE SEQUENCE [LARGE SCALE GENOMIC DNA]</scope>
    <source>
        <strain evidence="4 5">DSM 18346</strain>
    </source>
</reference>
<dbReference type="GO" id="GO:0030288">
    <property type="term" value="C:outer membrane-bounded periplasmic space"/>
    <property type="evidence" value="ECO:0007669"/>
    <property type="project" value="TreeGrafter"/>
</dbReference>
<dbReference type="EMBL" id="FNFP01000010">
    <property type="protein sequence ID" value="SDL21438.1"/>
    <property type="molecule type" value="Genomic_DNA"/>
</dbReference>
<keyword evidence="2" id="KW-0472">Membrane</keyword>
<name>A0A1G9I881_9FIRM</name>
<dbReference type="InterPro" id="IPR002508">
    <property type="entry name" value="MurNAc-LAA_cat"/>
</dbReference>
<dbReference type="CDD" id="cd02696">
    <property type="entry name" value="MurNAc-LAA"/>
    <property type="match status" value="1"/>
</dbReference>
<dbReference type="Proteomes" id="UP000198718">
    <property type="component" value="Unassembled WGS sequence"/>
</dbReference>
<evidence type="ECO:0000259" key="3">
    <source>
        <dbReference type="SMART" id="SM00646"/>
    </source>
</evidence>
<dbReference type="PANTHER" id="PTHR30404:SF0">
    <property type="entry name" value="N-ACETYLMURAMOYL-L-ALANINE AMIDASE AMIC"/>
    <property type="match status" value="1"/>
</dbReference>
<dbReference type="OrthoDB" id="9806267at2"/>
<keyword evidence="5" id="KW-1185">Reference proteome</keyword>